<proteinExistence type="predicted"/>
<keyword evidence="1" id="KW-0472">Membrane</keyword>
<evidence type="ECO:0000256" key="1">
    <source>
        <dbReference type="SAM" id="Phobius"/>
    </source>
</evidence>
<dbReference type="Proteomes" id="UP001499951">
    <property type="component" value="Unassembled WGS sequence"/>
</dbReference>
<sequence>MHDAPLEAHEHTEHLAHEGHSPDRFVSHLAMLIAALAACAAVAGNLESIETASALAATGEATLSQDEATDAWSEYQADSLKRHLYTIAGDLNPAAATRYAKTAKEQAAKQAEIRTHAVAAQQKRAELLSESKAHEARHHWLTGAATLFEIAIALATVSLVTRRHWLWMGSAALGVGGAALLATAFL</sequence>
<evidence type="ECO:0008006" key="4">
    <source>
        <dbReference type="Google" id="ProtNLM"/>
    </source>
</evidence>
<protein>
    <recommendedName>
        <fullName evidence="4">DUF4337 domain-containing protein</fullName>
    </recommendedName>
</protein>
<feature type="transmembrane region" description="Helical" evidence="1">
    <location>
        <begin position="140"/>
        <end position="159"/>
    </location>
</feature>
<feature type="transmembrane region" description="Helical" evidence="1">
    <location>
        <begin position="25"/>
        <end position="46"/>
    </location>
</feature>
<dbReference type="Pfam" id="PF14235">
    <property type="entry name" value="DUF4337"/>
    <property type="match status" value="1"/>
</dbReference>
<accession>A0ABP3PLF3</accession>
<keyword evidence="1" id="KW-0812">Transmembrane</keyword>
<dbReference type="InterPro" id="IPR025570">
    <property type="entry name" value="DUF4337"/>
</dbReference>
<organism evidence="2 3">
    <name type="scientific">Rhizomicrobium electricum</name>
    <dbReference type="NCBI Taxonomy" id="480070"/>
    <lineage>
        <taxon>Bacteria</taxon>
        <taxon>Pseudomonadati</taxon>
        <taxon>Pseudomonadota</taxon>
        <taxon>Alphaproteobacteria</taxon>
        <taxon>Micropepsales</taxon>
        <taxon>Micropepsaceae</taxon>
        <taxon>Rhizomicrobium</taxon>
    </lineage>
</organism>
<dbReference type="EMBL" id="BAAADD010000003">
    <property type="protein sequence ID" value="GAA0566958.1"/>
    <property type="molecule type" value="Genomic_DNA"/>
</dbReference>
<dbReference type="RefSeq" id="WP_166933063.1">
    <property type="nucleotide sequence ID" value="NZ_BAAADD010000003.1"/>
</dbReference>
<feature type="transmembrane region" description="Helical" evidence="1">
    <location>
        <begin position="165"/>
        <end position="185"/>
    </location>
</feature>
<gene>
    <name evidence="2" type="ORF">GCM10008942_14320</name>
</gene>
<reference evidence="3" key="1">
    <citation type="journal article" date="2019" name="Int. J. Syst. Evol. Microbiol.">
        <title>The Global Catalogue of Microorganisms (GCM) 10K type strain sequencing project: providing services to taxonomists for standard genome sequencing and annotation.</title>
        <authorList>
            <consortium name="The Broad Institute Genomics Platform"/>
            <consortium name="The Broad Institute Genome Sequencing Center for Infectious Disease"/>
            <person name="Wu L."/>
            <person name="Ma J."/>
        </authorList>
    </citation>
    <scope>NUCLEOTIDE SEQUENCE [LARGE SCALE GENOMIC DNA]</scope>
    <source>
        <strain evidence="3">JCM 15089</strain>
    </source>
</reference>
<evidence type="ECO:0000313" key="3">
    <source>
        <dbReference type="Proteomes" id="UP001499951"/>
    </source>
</evidence>
<keyword evidence="1" id="KW-1133">Transmembrane helix</keyword>
<evidence type="ECO:0000313" key="2">
    <source>
        <dbReference type="EMBL" id="GAA0566958.1"/>
    </source>
</evidence>
<keyword evidence="3" id="KW-1185">Reference proteome</keyword>
<comment type="caution">
    <text evidence="2">The sequence shown here is derived from an EMBL/GenBank/DDBJ whole genome shotgun (WGS) entry which is preliminary data.</text>
</comment>
<name>A0ABP3PLF3_9PROT</name>